<keyword evidence="2" id="KW-1185">Reference proteome</keyword>
<organism evidence="1 2">
    <name type="scientific">Paeniglutamicibacter cryotolerans</name>
    <dbReference type="NCBI Taxonomy" id="670079"/>
    <lineage>
        <taxon>Bacteria</taxon>
        <taxon>Bacillati</taxon>
        <taxon>Actinomycetota</taxon>
        <taxon>Actinomycetes</taxon>
        <taxon>Micrococcales</taxon>
        <taxon>Micrococcaceae</taxon>
        <taxon>Paeniglutamicibacter</taxon>
    </lineage>
</organism>
<evidence type="ECO:0000313" key="1">
    <source>
        <dbReference type="EMBL" id="MBB2994318.1"/>
    </source>
</evidence>
<accession>A0A839QDN7</accession>
<gene>
    <name evidence="1" type="ORF">E9229_000509</name>
</gene>
<reference evidence="1 2" key="1">
    <citation type="submission" date="2020-08" db="EMBL/GenBank/DDBJ databases">
        <title>Sequencing the genomes of 1000 actinobacteria strains.</title>
        <authorList>
            <person name="Klenk H.-P."/>
        </authorList>
    </citation>
    <scope>NUCLEOTIDE SEQUENCE [LARGE SCALE GENOMIC DNA]</scope>
    <source>
        <strain evidence="1 2">DSM 22826</strain>
    </source>
</reference>
<protein>
    <submittedName>
        <fullName evidence="1">Uncharacterized protein</fullName>
    </submittedName>
</protein>
<proteinExistence type="predicted"/>
<dbReference type="RefSeq" id="WP_183509695.1">
    <property type="nucleotide sequence ID" value="NZ_BAABGK010000031.1"/>
</dbReference>
<comment type="caution">
    <text evidence="1">The sequence shown here is derived from an EMBL/GenBank/DDBJ whole genome shotgun (WGS) entry which is preliminary data.</text>
</comment>
<dbReference type="EMBL" id="JACHVS010000001">
    <property type="protein sequence ID" value="MBB2994318.1"/>
    <property type="molecule type" value="Genomic_DNA"/>
</dbReference>
<dbReference type="AlphaFoldDB" id="A0A839QDN7"/>
<evidence type="ECO:0000313" key="2">
    <source>
        <dbReference type="Proteomes" id="UP000523000"/>
    </source>
</evidence>
<dbReference type="Proteomes" id="UP000523000">
    <property type="component" value="Unassembled WGS sequence"/>
</dbReference>
<name>A0A839QDN7_9MICC</name>
<sequence length="331" mass="35976">MTAQKRLARVVTIWVAAFFLLSVAAVAGIMFVNTKFFGPQNLVTELHQSLAAGEGGKALGLLGAKVPAGNALLLDGEGLRNSVEPIKDFGIVSVAKVPGEKDSADVTAGYEVFGSKKTITYRLHRTHTEWLFFDRWAFAPTILPVAKVSADTTTEVRVNGLDSPLKKGNQTLPVFAPSVVDASFATKNFQARPKSILVGAPHAKPVEIDLITEPSEEFISAIDTQLRSYLDGCASQQVLMPSGCPMSYETHARVNADSIKWEITSYPKPEVNSYDGNWILRPLEVGTRLRLTEQDLVSGEFKDRQIDATFGFTQRLEANTTTFSLTPVTGG</sequence>